<reference evidence="1" key="1">
    <citation type="submission" date="2021-05" db="EMBL/GenBank/DDBJ databases">
        <authorList>
            <person name="Pan Q."/>
            <person name="Jouanno E."/>
            <person name="Zahm M."/>
            <person name="Klopp C."/>
            <person name="Cabau C."/>
            <person name="Louis A."/>
            <person name="Berthelot C."/>
            <person name="Parey E."/>
            <person name="Roest Crollius H."/>
            <person name="Montfort J."/>
            <person name="Robinson-Rechavi M."/>
            <person name="Bouchez O."/>
            <person name="Lampietro C."/>
            <person name="Lopez Roques C."/>
            <person name="Donnadieu C."/>
            <person name="Postlethwait J."/>
            <person name="Bobe J."/>
            <person name="Dillon D."/>
            <person name="Chandos A."/>
            <person name="von Hippel F."/>
            <person name="Guiguen Y."/>
        </authorList>
    </citation>
    <scope>NUCLEOTIDE SEQUENCE</scope>
    <source>
        <strain evidence="1">YG-Jan2019</strain>
    </source>
</reference>
<evidence type="ECO:0000313" key="1">
    <source>
        <dbReference type="EMBL" id="KAJ7993430.1"/>
    </source>
</evidence>
<keyword evidence="2" id="KW-1185">Reference proteome</keyword>
<accession>A0ACC2FQ00</accession>
<gene>
    <name evidence="1" type="ORF">DPEC_G00272350</name>
</gene>
<name>A0ACC2FQ00_DALPE</name>
<comment type="caution">
    <text evidence="1">The sequence shown here is derived from an EMBL/GenBank/DDBJ whole genome shotgun (WGS) entry which is preliminary data.</text>
</comment>
<protein>
    <submittedName>
        <fullName evidence="1">Uncharacterized protein</fullName>
    </submittedName>
</protein>
<organism evidence="1 2">
    <name type="scientific">Dallia pectoralis</name>
    <name type="common">Alaska blackfish</name>
    <dbReference type="NCBI Taxonomy" id="75939"/>
    <lineage>
        <taxon>Eukaryota</taxon>
        <taxon>Metazoa</taxon>
        <taxon>Chordata</taxon>
        <taxon>Craniata</taxon>
        <taxon>Vertebrata</taxon>
        <taxon>Euteleostomi</taxon>
        <taxon>Actinopterygii</taxon>
        <taxon>Neopterygii</taxon>
        <taxon>Teleostei</taxon>
        <taxon>Protacanthopterygii</taxon>
        <taxon>Esociformes</taxon>
        <taxon>Umbridae</taxon>
        <taxon>Dallia</taxon>
    </lineage>
</organism>
<proteinExistence type="predicted"/>
<sequence length="98" mass="10714">MISTWGCVSKDSRPIDQEEHGTRSRTARCGVGWIEDMVAGGRYVMLQGQWGMQISSSLSSQHSQLCHGTPTGVTTRPLNSRLPRYPQRTPGAGVSRPS</sequence>
<dbReference type="Proteomes" id="UP001157502">
    <property type="component" value="Chromosome 24"/>
</dbReference>
<dbReference type="EMBL" id="CM055751">
    <property type="protein sequence ID" value="KAJ7993430.1"/>
    <property type="molecule type" value="Genomic_DNA"/>
</dbReference>
<evidence type="ECO:0000313" key="2">
    <source>
        <dbReference type="Proteomes" id="UP001157502"/>
    </source>
</evidence>